<dbReference type="RefSeq" id="WP_013785450.1">
    <property type="nucleotide sequence ID" value="NC_015554.1"/>
</dbReference>
<dbReference type="KEGG" id="alt:ambt_15080"/>
<evidence type="ECO:0000313" key="2">
    <source>
        <dbReference type="Proteomes" id="UP000000683"/>
    </source>
</evidence>
<reference evidence="1 2" key="1">
    <citation type="journal article" date="2011" name="J. Bacteriol.">
        <title>Complete genome sequence of the polycyclic aromatic hydrocarbon-degrading bacterium Alteromonas sp. strain SN2.</title>
        <authorList>
            <person name="Jin H.M."/>
            <person name="Jeong H."/>
            <person name="Moon E.J."/>
            <person name="Math R.K."/>
            <person name="Lee K."/>
            <person name="Kim H.J."/>
            <person name="Jeon C.O."/>
            <person name="Oh T.K."/>
            <person name="Kim J.F."/>
        </authorList>
    </citation>
    <scope>NUCLEOTIDE SEQUENCE [LARGE SCALE GENOMIC DNA]</scope>
    <source>
        <strain evidence="2">JCM 17741 / KACC 18427 / KCTC 11700BP / SN2</strain>
    </source>
</reference>
<keyword evidence="2" id="KW-1185">Reference proteome</keyword>
<evidence type="ECO:0000313" key="1">
    <source>
        <dbReference type="EMBL" id="AEF04526.1"/>
    </source>
</evidence>
<dbReference type="HOGENOM" id="CLU_3246285_0_0_6"/>
<organism evidence="1 2">
    <name type="scientific">Alteromonas naphthalenivorans</name>
    <dbReference type="NCBI Taxonomy" id="715451"/>
    <lineage>
        <taxon>Bacteria</taxon>
        <taxon>Pseudomonadati</taxon>
        <taxon>Pseudomonadota</taxon>
        <taxon>Gammaproteobacteria</taxon>
        <taxon>Alteromonadales</taxon>
        <taxon>Alteromonadaceae</taxon>
        <taxon>Alteromonas/Salinimonas group</taxon>
        <taxon>Alteromonas</taxon>
    </lineage>
</organism>
<name>F5ZEQ6_ALTNA</name>
<protein>
    <submittedName>
        <fullName evidence="1">Uncharacterized protein</fullName>
    </submittedName>
</protein>
<proteinExistence type="predicted"/>
<gene>
    <name evidence="1" type="ordered locus">ambt_15080</name>
</gene>
<accession>F5ZEQ6</accession>
<sequence>MKNNIAVFAQQLLNAFQFSLPRHHNLWQSLLFNSSLASYNYR</sequence>
<dbReference type="AlphaFoldDB" id="F5ZEQ6"/>
<dbReference type="EMBL" id="CP002339">
    <property type="protein sequence ID" value="AEF04526.1"/>
    <property type="molecule type" value="Genomic_DNA"/>
</dbReference>
<dbReference type="Proteomes" id="UP000000683">
    <property type="component" value="Chromosome"/>
</dbReference>